<evidence type="ECO:0000313" key="1">
    <source>
        <dbReference type="EMBL" id="KDS56137.1"/>
    </source>
</evidence>
<sequence>MVSNQVEIIKKECHSAYKTESVGKDRILNNTQNDIQYM</sequence>
<comment type="caution">
    <text evidence="1">The sequence shown here is derived from an EMBL/GenBank/DDBJ whole genome shotgun (WGS) entry which is preliminary data.</text>
</comment>
<gene>
    <name evidence="1" type="ORF">M099_0635</name>
</gene>
<dbReference type="EMBL" id="JNHM01000010">
    <property type="protein sequence ID" value="KDS56137.1"/>
    <property type="molecule type" value="Genomic_DNA"/>
</dbReference>
<protein>
    <submittedName>
        <fullName evidence="1">Uncharacterized protein</fullName>
    </submittedName>
</protein>
<dbReference type="AlphaFoldDB" id="A0A069SVL9"/>
<name>A0A069SVL9_PHOVU</name>
<reference evidence="1 2" key="1">
    <citation type="submission" date="2014-04" db="EMBL/GenBank/DDBJ databases">
        <authorList>
            <person name="Sears C."/>
            <person name="Carroll K."/>
            <person name="Sack B.R."/>
            <person name="Qadri F."/>
            <person name="Myers L.L."/>
            <person name="Chung G.-T."/>
            <person name="Escheverria P."/>
            <person name="Fraser C.M."/>
            <person name="Sadzewicz L."/>
            <person name="Shefchek K.A."/>
            <person name="Tallon L."/>
            <person name="Das S.P."/>
            <person name="Daugherty S."/>
            <person name="Mongodin E.F."/>
        </authorList>
    </citation>
    <scope>NUCLEOTIDE SEQUENCE [LARGE SCALE GENOMIC DNA]</scope>
    <source>
        <strain evidence="1 2">3975 RP4</strain>
    </source>
</reference>
<accession>A0A069SVL9</accession>
<organism evidence="1 2">
    <name type="scientific">Phocaeicola vulgatus str. 3975 RP4</name>
    <dbReference type="NCBI Taxonomy" id="1339352"/>
    <lineage>
        <taxon>Bacteria</taxon>
        <taxon>Pseudomonadati</taxon>
        <taxon>Bacteroidota</taxon>
        <taxon>Bacteroidia</taxon>
        <taxon>Bacteroidales</taxon>
        <taxon>Bacteroidaceae</taxon>
        <taxon>Phocaeicola</taxon>
    </lineage>
</organism>
<dbReference type="PATRIC" id="fig|1339352.3.peg.611"/>
<dbReference type="Proteomes" id="UP000027661">
    <property type="component" value="Unassembled WGS sequence"/>
</dbReference>
<proteinExistence type="predicted"/>
<evidence type="ECO:0000313" key="2">
    <source>
        <dbReference type="Proteomes" id="UP000027661"/>
    </source>
</evidence>